<dbReference type="GO" id="GO:0000329">
    <property type="term" value="C:fungal-type vacuole membrane"/>
    <property type="evidence" value="ECO:0007669"/>
    <property type="project" value="TreeGrafter"/>
</dbReference>
<dbReference type="AlphaFoldDB" id="A0A8H3D2N4"/>
<feature type="transmembrane region" description="Helical" evidence="8">
    <location>
        <begin position="410"/>
        <end position="433"/>
    </location>
</feature>
<dbReference type="Proteomes" id="UP000663853">
    <property type="component" value="Unassembled WGS sequence"/>
</dbReference>
<feature type="transmembrane region" description="Helical" evidence="8">
    <location>
        <begin position="111"/>
        <end position="128"/>
    </location>
</feature>
<evidence type="ECO:0000256" key="8">
    <source>
        <dbReference type="SAM" id="Phobius"/>
    </source>
</evidence>
<evidence type="ECO:0000256" key="7">
    <source>
        <dbReference type="SAM" id="MobiDB-lite"/>
    </source>
</evidence>
<comment type="caution">
    <text evidence="10">The sequence shown here is derived from an EMBL/GenBank/DDBJ whole genome shotgun (WGS) entry which is preliminary data.</text>
</comment>
<reference evidence="10" key="1">
    <citation type="submission" date="2021-01" db="EMBL/GenBank/DDBJ databases">
        <authorList>
            <person name="Kaushik A."/>
        </authorList>
    </citation>
    <scope>NUCLEOTIDE SEQUENCE</scope>
    <source>
        <strain evidence="10">AG6-10EEA</strain>
    </source>
</reference>
<evidence type="ECO:0000256" key="3">
    <source>
        <dbReference type="ARBA" id="ARBA00022692"/>
    </source>
</evidence>
<keyword evidence="6 8" id="KW-0472">Membrane</keyword>
<dbReference type="EMBL" id="CAJMXA010003540">
    <property type="protein sequence ID" value="CAE6501757.1"/>
    <property type="molecule type" value="Genomic_DNA"/>
</dbReference>
<feature type="transmembrane region" description="Helical" evidence="8">
    <location>
        <begin position="508"/>
        <end position="528"/>
    </location>
</feature>
<dbReference type="GO" id="GO:0006874">
    <property type="term" value="P:intracellular calcium ion homeostasis"/>
    <property type="evidence" value="ECO:0007669"/>
    <property type="project" value="TreeGrafter"/>
</dbReference>
<feature type="transmembrane region" description="Helical" evidence="8">
    <location>
        <begin position="241"/>
        <end position="259"/>
    </location>
</feature>
<feature type="domain" description="Sodium/calcium exchanger membrane region" evidence="9">
    <location>
        <begin position="375"/>
        <end position="526"/>
    </location>
</feature>
<dbReference type="GO" id="GO:0012505">
    <property type="term" value="C:endomembrane system"/>
    <property type="evidence" value="ECO:0007669"/>
    <property type="project" value="UniProtKB-SubCell"/>
</dbReference>
<dbReference type="PANTHER" id="PTHR31503">
    <property type="entry name" value="VACUOLAR CALCIUM ION TRANSPORTER"/>
    <property type="match status" value="1"/>
</dbReference>
<dbReference type="InterPro" id="IPR004713">
    <property type="entry name" value="CaH_exchang"/>
</dbReference>
<sequence>MSNPPRQPSLRSATTTAVSPSTTRDGVIRNPSRANTNRDLESGVRNGKIDGQLDQINQTTKPAGHEEHHHHHHLHLGDYNTIPRTKAFWAKFNGAGKKHVPGWVESANNTFRHSWLMLFFVFIPLSWAAHWARWHYSLTFALSFLAIIPLEKLSDFGGEQMALYLGMSLGDFLVITLDNVVEATLAIILLTHCELKLVQSTLIGVILLHLLLVPGTAFLTGGARIWEQHLAPHPTQLNHSLLTFGVMILLLPVALFSALPTSLPSASSGGSTAAVAARLMARAGSEEEQGKAIKEAMVHAAEAIAVTDSTRGTFLAFSRGLSILLLLAYIGSRIYLHNPPGENNALELHPSAPEAEKRREAEAEQAQPLIGPWFGVALLAVIVALIAVTAEWLVSSIEQVRDRGTISSEWFGLILLPLLSFSADGLIAVVYFLKTILFLHPGSPEELAKARSIDLSIQFALFWMPAIVLLGWWTHRPMSLLFDLWEVAILIGACFLVNYVTADAKTNWVEGMIMVLFYVAIALVAWFYNGQPEVHEMLRCETVADSLAVVASAISGAATEATHAG</sequence>
<feature type="region of interest" description="Disordered" evidence="7">
    <location>
        <begin position="1"/>
        <end position="52"/>
    </location>
</feature>
<evidence type="ECO:0000256" key="5">
    <source>
        <dbReference type="ARBA" id="ARBA00023065"/>
    </source>
</evidence>
<evidence type="ECO:0000256" key="6">
    <source>
        <dbReference type="ARBA" id="ARBA00023136"/>
    </source>
</evidence>
<dbReference type="GO" id="GO:0015369">
    <property type="term" value="F:calcium:proton antiporter activity"/>
    <property type="evidence" value="ECO:0007669"/>
    <property type="project" value="TreeGrafter"/>
</dbReference>
<evidence type="ECO:0000259" key="9">
    <source>
        <dbReference type="Pfam" id="PF01699"/>
    </source>
</evidence>
<feature type="compositionally biased region" description="Low complexity" evidence="7">
    <location>
        <begin position="12"/>
        <end position="23"/>
    </location>
</feature>
<comment type="subcellular location">
    <subcellularLocation>
        <location evidence="1">Endomembrane system</location>
        <topology evidence="1">Multi-pass membrane protein</topology>
    </subcellularLocation>
</comment>
<feature type="transmembrane region" description="Helical" evidence="8">
    <location>
        <begin position="316"/>
        <end position="336"/>
    </location>
</feature>
<proteinExistence type="predicted"/>
<keyword evidence="3 8" id="KW-0812">Transmembrane</keyword>
<feature type="transmembrane region" description="Helical" evidence="8">
    <location>
        <begin position="453"/>
        <end position="474"/>
    </location>
</feature>
<dbReference type="Pfam" id="PF01699">
    <property type="entry name" value="Na_Ca_ex"/>
    <property type="match status" value="1"/>
</dbReference>
<dbReference type="InterPro" id="IPR004837">
    <property type="entry name" value="NaCa_Exmemb"/>
</dbReference>
<protein>
    <recommendedName>
        <fullName evidence="9">Sodium/calcium exchanger membrane region domain-containing protein</fullName>
    </recommendedName>
</protein>
<keyword evidence="4 8" id="KW-1133">Transmembrane helix</keyword>
<feature type="transmembrane region" description="Helical" evidence="8">
    <location>
        <begin position="369"/>
        <end position="390"/>
    </location>
</feature>
<gene>
    <name evidence="10" type="ORF">RDB_LOCUS113539</name>
</gene>
<keyword evidence="2" id="KW-0813">Transport</keyword>
<feature type="transmembrane region" description="Helical" evidence="8">
    <location>
        <begin position="162"/>
        <end position="190"/>
    </location>
</feature>
<feature type="transmembrane region" description="Helical" evidence="8">
    <location>
        <begin position="202"/>
        <end position="220"/>
    </location>
</feature>
<organism evidence="10 11">
    <name type="scientific">Rhizoctonia solani</name>
    <dbReference type="NCBI Taxonomy" id="456999"/>
    <lineage>
        <taxon>Eukaryota</taxon>
        <taxon>Fungi</taxon>
        <taxon>Dikarya</taxon>
        <taxon>Basidiomycota</taxon>
        <taxon>Agaricomycotina</taxon>
        <taxon>Agaricomycetes</taxon>
        <taxon>Cantharellales</taxon>
        <taxon>Ceratobasidiaceae</taxon>
        <taxon>Rhizoctonia</taxon>
    </lineage>
</organism>
<evidence type="ECO:0000256" key="1">
    <source>
        <dbReference type="ARBA" id="ARBA00004127"/>
    </source>
</evidence>
<dbReference type="PANTHER" id="PTHR31503:SF20">
    <property type="entry name" value="CA(2+)_H(+) EXCHANGER, PUTATIVE (EUROFUNG)-RELATED"/>
    <property type="match status" value="1"/>
</dbReference>
<keyword evidence="5" id="KW-0406">Ion transport</keyword>
<name>A0A8H3D2N4_9AGAM</name>
<evidence type="ECO:0000313" key="11">
    <source>
        <dbReference type="Proteomes" id="UP000663853"/>
    </source>
</evidence>
<evidence type="ECO:0000256" key="2">
    <source>
        <dbReference type="ARBA" id="ARBA00022448"/>
    </source>
</evidence>
<feature type="transmembrane region" description="Helical" evidence="8">
    <location>
        <begin position="480"/>
        <end position="501"/>
    </location>
</feature>
<accession>A0A8H3D2N4</accession>
<evidence type="ECO:0000313" key="10">
    <source>
        <dbReference type="EMBL" id="CAE6501757.1"/>
    </source>
</evidence>
<evidence type="ECO:0000256" key="4">
    <source>
        <dbReference type="ARBA" id="ARBA00022989"/>
    </source>
</evidence>